<proteinExistence type="predicted"/>
<dbReference type="InterPro" id="IPR013216">
    <property type="entry name" value="Methyltransf_11"/>
</dbReference>
<accession>A0ABV9U565</accession>
<dbReference type="Gene3D" id="3.40.50.150">
    <property type="entry name" value="Vaccinia Virus protein VP39"/>
    <property type="match status" value="1"/>
</dbReference>
<dbReference type="GO" id="GO:0061542">
    <property type="term" value="F:3-demethylubiquinol 3-O-methyltransferase activity"/>
    <property type="evidence" value="ECO:0007669"/>
    <property type="project" value="UniProtKB-EC"/>
</dbReference>
<dbReference type="Proteomes" id="UP001595872">
    <property type="component" value="Unassembled WGS sequence"/>
</dbReference>
<dbReference type="SUPFAM" id="SSF53335">
    <property type="entry name" value="S-adenosyl-L-methionine-dependent methyltransferases"/>
    <property type="match status" value="1"/>
</dbReference>
<dbReference type="RefSeq" id="WP_378259219.1">
    <property type="nucleotide sequence ID" value="NZ_JBHSIT010000007.1"/>
</dbReference>
<keyword evidence="2" id="KW-0489">Methyltransferase</keyword>
<name>A0ABV9U565_9ACTN</name>
<keyword evidence="3" id="KW-1185">Reference proteome</keyword>
<dbReference type="EC" id="2.1.1.222" evidence="2"/>
<protein>
    <submittedName>
        <fullName evidence="2">Class I SAM-dependent methyltransferase</fullName>
        <ecNumber evidence="2">2.1.1.222</ecNumber>
        <ecNumber evidence="2">2.1.1.64</ecNumber>
    </submittedName>
</protein>
<evidence type="ECO:0000313" key="2">
    <source>
        <dbReference type="EMBL" id="MFC4910686.1"/>
    </source>
</evidence>
<keyword evidence="2" id="KW-0808">Transferase</keyword>
<evidence type="ECO:0000313" key="3">
    <source>
        <dbReference type="Proteomes" id="UP001595872"/>
    </source>
</evidence>
<dbReference type="InterPro" id="IPR029063">
    <property type="entry name" value="SAM-dependent_MTases_sf"/>
</dbReference>
<evidence type="ECO:0000259" key="1">
    <source>
        <dbReference type="Pfam" id="PF08241"/>
    </source>
</evidence>
<dbReference type="GO" id="GO:0102208">
    <property type="term" value="F:2-polyprenyl-6-hydroxyphenol methylase activity"/>
    <property type="evidence" value="ECO:0007669"/>
    <property type="project" value="UniProtKB-EC"/>
</dbReference>
<comment type="caution">
    <text evidence="2">The sequence shown here is derived from an EMBL/GenBank/DDBJ whole genome shotgun (WGS) entry which is preliminary data.</text>
</comment>
<dbReference type="EC" id="2.1.1.64" evidence="2"/>
<reference evidence="3" key="1">
    <citation type="journal article" date="2019" name="Int. J. Syst. Evol. Microbiol.">
        <title>The Global Catalogue of Microorganisms (GCM) 10K type strain sequencing project: providing services to taxonomists for standard genome sequencing and annotation.</title>
        <authorList>
            <consortium name="The Broad Institute Genomics Platform"/>
            <consortium name="The Broad Institute Genome Sequencing Center for Infectious Disease"/>
            <person name="Wu L."/>
            <person name="Ma J."/>
        </authorList>
    </citation>
    <scope>NUCLEOTIDE SEQUENCE [LARGE SCALE GENOMIC DNA]</scope>
    <source>
        <strain evidence="3">KLKA75</strain>
    </source>
</reference>
<organism evidence="2 3">
    <name type="scientific">Actinomadura gamaensis</name>
    <dbReference type="NCBI Taxonomy" id="1763541"/>
    <lineage>
        <taxon>Bacteria</taxon>
        <taxon>Bacillati</taxon>
        <taxon>Actinomycetota</taxon>
        <taxon>Actinomycetes</taxon>
        <taxon>Streptosporangiales</taxon>
        <taxon>Thermomonosporaceae</taxon>
        <taxon>Actinomadura</taxon>
    </lineage>
</organism>
<dbReference type="EMBL" id="JBHSIT010000007">
    <property type="protein sequence ID" value="MFC4910686.1"/>
    <property type="molecule type" value="Genomic_DNA"/>
</dbReference>
<dbReference type="PANTHER" id="PTHR43861">
    <property type="entry name" value="TRANS-ACONITATE 2-METHYLTRANSFERASE-RELATED"/>
    <property type="match status" value="1"/>
</dbReference>
<dbReference type="Pfam" id="PF08241">
    <property type="entry name" value="Methyltransf_11"/>
    <property type="match status" value="1"/>
</dbReference>
<feature type="domain" description="Methyltransferase type 11" evidence="1">
    <location>
        <begin position="43"/>
        <end position="130"/>
    </location>
</feature>
<dbReference type="CDD" id="cd02440">
    <property type="entry name" value="AdoMet_MTases"/>
    <property type="match status" value="1"/>
</dbReference>
<gene>
    <name evidence="2" type="ORF">ACFPCY_25455</name>
</gene>
<sequence length="243" mass="26831">MHTLIEGRPAAPPRPRDSWWDRERRAILSRELRRLGSPGRAAHLGCGDGGDSLHLRRHGWRTTALDTDPAAVAAVRALGVEAVHGDPRHLPLPSGGFDLAVAFGVLARIEDDHRAAAEIARVLRPGGTALVSVPHDMRLWSAHDLTCGHVRRYTRDMLTALLAGAGLVLDRLWNWNVLLRPLARLRRHHVAGWETRERRPAADRVLGWIVQAEDLLPLHSLPGTTLFARAHRPLDEPDPAPAA</sequence>
<dbReference type="GO" id="GO:0032259">
    <property type="term" value="P:methylation"/>
    <property type="evidence" value="ECO:0007669"/>
    <property type="project" value="UniProtKB-KW"/>
</dbReference>